<keyword evidence="1" id="KW-0812">Transmembrane</keyword>
<dbReference type="AlphaFoldDB" id="A0A8G2C510"/>
<feature type="transmembrane region" description="Helical" evidence="1">
    <location>
        <begin position="258"/>
        <end position="279"/>
    </location>
</feature>
<feature type="transmembrane region" description="Helical" evidence="1">
    <location>
        <begin position="171"/>
        <end position="193"/>
    </location>
</feature>
<evidence type="ECO:0000313" key="2">
    <source>
        <dbReference type="EMBL" id="SFL95581.1"/>
    </source>
</evidence>
<feature type="transmembrane region" description="Helical" evidence="1">
    <location>
        <begin position="28"/>
        <end position="45"/>
    </location>
</feature>
<organism evidence="2 3">
    <name type="scientific">Desulfomicrobium norvegicum (strain DSM 1741 / NCIMB 8310)</name>
    <name type="common">Desulfovibrio baculatus (strain Norway 4)</name>
    <name type="synonym">Desulfovibrio desulfuricans (strain Norway 4)</name>
    <dbReference type="NCBI Taxonomy" id="52561"/>
    <lineage>
        <taxon>Bacteria</taxon>
        <taxon>Pseudomonadati</taxon>
        <taxon>Thermodesulfobacteriota</taxon>
        <taxon>Desulfovibrionia</taxon>
        <taxon>Desulfovibrionales</taxon>
        <taxon>Desulfomicrobiaceae</taxon>
        <taxon>Desulfomicrobium</taxon>
    </lineage>
</organism>
<dbReference type="Proteomes" id="UP000199581">
    <property type="component" value="Unassembled WGS sequence"/>
</dbReference>
<comment type="caution">
    <text evidence="2">The sequence shown here is derived from an EMBL/GenBank/DDBJ whole genome shotgun (WGS) entry which is preliminary data.</text>
</comment>
<reference evidence="2 3" key="1">
    <citation type="submission" date="2016-10" db="EMBL/GenBank/DDBJ databases">
        <authorList>
            <person name="Varghese N."/>
            <person name="Submissions S."/>
        </authorList>
    </citation>
    <scope>NUCLEOTIDE SEQUENCE [LARGE SCALE GENOMIC DNA]</scope>
    <source>
        <strain evidence="2 3">DSM 1741</strain>
    </source>
</reference>
<proteinExistence type="predicted"/>
<dbReference type="EMBL" id="FOTO01000010">
    <property type="protein sequence ID" value="SFL95581.1"/>
    <property type="molecule type" value="Genomic_DNA"/>
</dbReference>
<protein>
    <submittedName>
        <fullName evidence="2">Uncharacterized protein</fullName>
    </submittedName>
</protein>
<dbReference type="RefSeq" id="WP_092193201.1">
    <property type="nucleotide sequence ID" value="NZ_FOTO01000010.1"/>
</dbReference>
<keyword evidence="1" id="KW-0472">Membrane</keyword>
<feature type="transmembrane region" description="Helical" evidence="1">
    <location>
        <begin position="205"/>
        <end position="226"/>
    </location>
</feature>
<keyword evidence="3" id="KW-1185">Reference proteome</keyword>
<dbReference type="OrthoDB" id="820796at2"/>
<feature type="transmembrane region" description="Helical" evidence="1">
    <location>
        <begin position="233"/>
        <end position="252"/>
    </location>
</feature>
<gene>
    <name evidence="2" type="ORF">SAMN05421830_11023</name>
</gene>
<feature type="transmembrane region" description="Helical" evidence="1">
    <location>
        <begin position="65"/>
        <end position="86"/>
    </location>
</feature>
<feature type="transmembrane region" description="Helical" evidence="1">
    <location>
        <begin position="129"/>
        <end position="150"/>
    </location>
</feature>
<name>A0A8G2C510_DESNO</name>
<keyword evidence="1" id="KW-1133">Transmembrane helix</keyword>
<evidence type="ECO:0000313" key="3">
    <source>
        <dbReference type="Proteomes" id="UP000199581"/>
    </source>
</evidence>
<accession>A0A8G2C510</accession>
<evidence type="ECO:0000256" key="1">
    <source>
        <dbReference type="SAM" id="Phobius"/>
    </source>
</evidence>
<sequence>MDFLFERLTYIFDPLHHFWEHERMHRRFALGLIVVFLGSLVSIELNRQGLLPASLAAHTPTNHFHAVNLAFTLVLILEVVSLIFTLPCSFSKSVGKQFEILSLILLRDAFKELSYFAEPITVGTELTPVLHILGYGFGALVIFALLGVYYRIQPGKKQDMGLPHDLFRFVAAKKGIALLILATFFILGLGNLYNKVAGLPHIDFFPVFYTLLIFTDILVVLISQCFRPSFHAVFRNSGYALSTLFIRLALAAPPMYDVALGIVAALFSIALTLTWTRVFTTTNA</sequence>